<keyword evidence="1" id="KW-0472">Membrane</keyword>
<evidence type="ECO:0000313" key="3">
    <source>
        <dbReference type="Proteomes" id="UP000014634"/>
    </source>
</evidence>
<accession>A0AA87NNT4</accession>
<evidence type="ECO:0000256" key="1">
    <source>
        <dbReference type="SAM" id="Phobius"/>
    </source>
</evidence>
<proteinExistence type="predicted"/>
<gene>
    <name evidence="2" type="ORF">HMPREF9195_00418</name>
</gene>
<dbReference type="Proteomes" id="UP000014634">
    <property type="component" value="Unassembled WGS sequence"/>
</dbReference>
<evidence type="ECO:0008006" key="4">
    <source>
        <dbReference type="Google" id="ProtNLM"/>
    </source>
</evidence>
<reference evidence="2 3" key="1">
    <citation type="submission" date="2013-04" db="EMBL/GenBank/DDBJ databases">
        <title>The Genome Sequence of Treponema medium ATCC 700293.</title>
        <authorList>
            <consortium name="The Broad Institute Genomics Platform"/>
            <person name="Earl A."/>
            <person name="Ward D."/>
            <person name="Feldgarden M."/>
            <person name="Gevers D."/>
            <person name="Leonetti C."/>
            <person name="Blanton J.M."/>
            <person name="Dewhirst F.E."/>
            <person name="Izard J."/>
            <person name="Walker B."/>
            <person name="Young S."/>
            <person name="Zeng Q."/>
            <person name="Gargeya S."/>
            <person name="Fitzgerald M."/>
            <person name="Haas B."/>
            <person name="Abouelleil A."/>
            <person name="Allen A.W."/>
            <person name="Alvarado L."/>
            <person name="Arachchi H.M."/>
            <person name="Berlin A.M."/>
            <person name="Chapman S.B."/>
            <person name="Gainer-Dewar J."/>
            <person name="Goldberg J."/>
            <person name="Griggs A."/>
            <person name="Gujja S."/>
            <person name="Hansen M."/>
            <person name="Howarth C."/>
            <person name="Imamovic A."/>
            <person name="Ireland A."/>
            <person name="Larimer J."/>
            <person name="McCowan C."/>
            <person name="Murphy C."/>
            <person name="Pearson M."/>
            <person name="Poon T.W."/>
            <person name="Priest M."/>
            <person name="Roberts A."/>
            <person name="Saif S."/>
            <person name="Shea T."/>
            <person name="Sisk P."/>
            <person name="Sykes S."/>
            <person name="Wortman J."/>
            <person name="Nusbaum C."/>
            <person name="Birren B."/>
        </authorList>
    </citation>
    <scope>NUCLEOTIDE SEQUENCE [LARGE SCALE GENOMIC DNA]</scope>
    <source>
        <strain evidence="2 3">ATCC 700293</strain>
    </source>
</reference>
<organism evidence="2 3">
    <name type="scientific">Treponema medium ATCC 700293</name>
    <dbReference type="NCBI Taxonomy" id="1125700"/>
    <lineage>
        <taxon>Bacteria</taxon>
        <taxon>Pseudomonadati</taxon>
        <taxon>Spirochaetota</taxon>
        <taxon>Spirochaetia</taxon>
        <taxon>Spirochaetales</taxon>
        <taxon>Treponemataceae</taxon>
        <taxon>Treponema</taxon>
    </lineage>
</organism>
<sequence>MTDEERGKCHAIIHSASAAAAAIGAGLAQLPGSDNAAIIPIQVGMIISLGAVFGKKLTQSAARATLATATATMVGRGVSQFLFGWIPIAGNIINASTAAGVTETIGWAVAEDFAANRE</sequence>
<comment type="caution">
    <text evidence="2">The sequence shown here is derived from an EMBL/GenBank/DDBJ whole genome shotgun (WGS) entry which is preliminary data.</text>
</comment>
<protein>
    <recommendedName>
        <fullName evidence="4">DUF697 domain-containing protein</fullName>
    </recommendedName>
</protein>
<keyword evidence="1" id="KW-0812">Transmembrane</keyword>
<feature type="transmembrane region" description="Helical" evidence="1">
    <location>
        <begin position="36"/>
        <end position="54"/>
    </location>
</feature>
<name>A0AA87NNT4_TREMD</name>
<dbReference type="RefSeq" id="WP_016522412.1">
    <property type="nucleotide sequence ID" value="NZ_KE332517.1"/>
</dbReference>
<keyword evidence="1" id="KW-1133">Transmembrane helix</keyword>
<dbReference type="AlphaFoldDB" id="A0AA87NNT4"/>
<dbReference type="EMBL" id="ATFE01000003">
    <property type="protein sequence ID" value="EPF29714.1"/>
    <property type="molecule type" value="Genomic_DNA"/>
</dbReference>
<evidence type="ECO:0000313" key="2">
    <source>
        <dbReference type="EMBL" id="EPF29714.1"/>
    </source>
</evidence>
<feature type="transmembrane region" description="Helical" evidence="1">
    <location>
        <begin position="12"/>
        <end position="30"/>
    </location>
</feature>